<comment type="function">
    <text evidence="6">RNA-binding component of the eukaryotic translation initiation factor 3 (eIF-3) complex, which is involved in protein synthesis of a specialized repertoire of mRNAs and, together with other initiation factors, stimulates binding of mRNA and methionyl-tRNAi to the 40S ribosome. The eIF-3 complex specifically targets and initiates translation of a subset of mRNAs involved in cell proliferation.</text>
</comment>
<keyword evidence="5 6" id="KW-0648">Protein biosynthesis</keyword>
<evidence type="ECO:0000256" key="7">
    <source>
        <dbReference type="SAM" id="MobiDB-lite"/>
    </source>
</evidence>
<evidence type="ECO:0000313" key="10">
    <source>
        <dbReference type="Proteomes" id="UP000192578"/>
    </source>
</evidence>
<feature type="compositionally biased region" description="Basic and acidic residues" evidence="7">
    <location>
        <begin position="603"/>
        <end position="614"/>
    </location>
</feature>
<dbReference type="Proteomes" id="UP000192578">
    <property type="component" value="Unassembled WGS sequence"/>
</dbReference>
<evidence type="ECO:0000256" key="2">
    <source>
        <dbReference type="ARBA" id="ARBA00022490"/>
    </source>
</evidence>
<comment type="similarity">
    <text evidence="6">Belongs to the eIF-3 subunit A family.</text>
</comment>
<dbReference type="Gene3D" id="4.10.860.10">
    <property type="entry name" value="UVR domain"/>
    <property type="match status" value="1"/>
</dbReference>
<dbReference type="InterPro" id="IPR054711">
    <property type="entry name" value="eIF3a_PCI_TPR-like"/>
</dbReference>
<feature type="compositionally biased region" description="Basic and acidic residues" evidence="7">
    <location>
        <begin position="934"/>
        <end position="954"/>
    </location>
</feature>
<evidence type="ECO:0000259" key="8">
    <source>
        <dbReference type="Pfam" id="PF22591"/>
    </source>
</evidence>
<proteinExistence type="inferred from homology"/>
<feature type="region of interest" description="Disordered" evidence="7">
    <location>
        <begin position="592"/>
        <end position="614"/>
    </location>
</feature>
<dbReference type="GO" id="GO:0003729">
    <property type="term" value="F:mRNA binding"/>
    <property type="evidence" value="ECO:0007669"/>
    <property type="project" value="TreeGrafter"/>
</dbReference>
<evidence type="ECO:0000256" key="3">
    <source>
        <dbReference type="ARBA" id="ARBA00022540"/>
    </source>
</evidence>
<sequence>MPPYVHRPEMALKRAEEFLDVGKRVRALEALTEAIKNRKPRIWQKSHEDIMKKFIQLCVELKQSQTAKEGLHQYKNLTASVNPKSLEDIIRYYLKLSEAKCNEAREKANVQAPIADVDDLDLAESPESMLLKVVSTDTSQDRADRVVLLPWVRFHWEAYRHCLDLLRNLSKLESLYHDIASQAFKFCALYVRKTELRKLCEMLRNHIGQISKREVMTPHAVNLNNPETQELNLRTRLVQLDHAISMEMWQEAFRAIEDVHGLMSMLKKVPKAALKANYFEKLALVFLRAGNAVFHAAAQHQLFSLYRNFRKDLNTEELRKLAVAVLFSTLAVPLQPPRTHLESLLEYDDTAATKMKQLTLLVGYTQPPTRAKLVEDLQKLGILQFIRPELQALYHNLEVAFDPLHMGSHVAGVLNFVNTNEELASVRHYVSVIEEVAVGKQLRQLSQVYDCLEIARVIQLMPYTNGHTIERVAIETARNTDLEVRIDHRGTGMFVFGSDVALAPYEAQTATETPTESQMPTDRVRSQLVMLLTSLTRTSRVIKSQQELNDESKVREQLFQLHRKTAAREQLANLARPQKADSRQKYIEEKERAKEQQAMAAKNSKEKESAAAENLRMQRDTRQFEEQRSRLKEKELEKQVIRDKIEKMKQTEFGMRVLKELDDLENVDVKELDRLEQRHREELKREEEENNQRLKIQEKKIDHTIRAKQLEELTLRKEDNARMVDTFKEIWLQEENRRIALMREERDFMIRKRDKMARMKQDHQTFMSSLQERKSKVYQEKMDAWKKLFEEQKQKRLEERRIYREEERRVTYERERQQAEEERAREEERRLREEEAEAKRIAEEEKIRKLQQMEAKQRESERRIEERLQAENESRYRTPRTAVAPPQLQRPAPENGGPAPWVRGEPLAAPLVPPVGGPRPDNVRGAEAGPRGNVEYRRPDRPASPPRDDGRDGRGSVPESRPGVYRPPMRTAVVDDGSRAPPDHQQQQQPPQGPRIIKLDRPLGGGGGGGGGSVRFQDRDPREQERNFGGSRGGYGGAGPEKVITRGPVEGSQEPTSSWRK</sequence>
<keyword evidence="4 6" id="KW-0694">RNA-binding</keyword>
<evidence type="ECO:0000313" key="9">
    <source>
        <dbReference type="EMBL" id="OQV11523.1"/>
    </source>
</evidence>
<dbReference type="GO" id="GO:0003743">
    <property type="term" value="F:translation initiation factor activity"/>
    <property type="evidence" value="ECO:0007669"/>
    <property type="project" value="UniProtKB-UniRule"/>
</dbReference>
<dbReference type="GO" id="GO:0016282">
    <property type="term" value="C:eukaryotic 43S preinitiation complex"/>
    <property type="evidence" value="ECO:0007669"/>
    <property type="project" value="UniProtKB-UniRule"/>
</dbReference>
<feature type="compositionally biased region" description="Basic and acidic residues" evidence="7">
    <location>
        <begin position="809"/>
        <end position="848"/>
    </location>
</feature>
<feature type="compositionally biased region" description="Basic and acidic residues" evidence="7">
    <location>
        <begin position="855"/>
        <end position="876"/>
    </location>
</feature>
<dbReference type="Pfam" id="PF22591">
    <property type="entry name" value="eIF3a_PCI_TPR-like"/>
    <property type="match status" value="1"/>
</dbReference>
<dbReference type="PANTHER" id="PTHR14005:SF0">
    <property type="entry name" value="EUKARYOTIC TRANSLATION INITIATION FACTOR 3 SUBUNIT A"/>
    <property type="match status" value="1"/>
</dbReference>
<dbReference type="GO" id="GO:0001732">
    <property type="term" value="P:formation of cytoplasmic translation initiation complex"/>
    <property type="evidence" value="ECO:0007669"/>
    <property type="project" value="UniProtKB-UniRule"/>
</dbReference>
<evidence type="ECO:0000256" key="4">
    <source>
        <dbReference type="ARBA" id="ARBA00022884"/>
    </source>
</evidence>
<feature type="compositionally biased region" description="Basic and acidic residues" evidence="7">
    <location>
        <begin position="1016"/>
        <end position="1026"/>
    </location>
</feature>
<feature type="domain" description="eIF3a PCI" evidence="8">
    <location>
        <begin position="9"/>
        <end position="404"/>
    </location>
</feature>
<gene>
    <name evidence="9" type="ORF">BV898_14179</name>
</gene>
<comment type="subunit">
    <text evidence="6">Component of the eukaryotic translation initiation factor 3 (eIF-3) complex.</text>
</comment>
<dbReference type="AlphaFoldDB" id="A0A1W0W8L0"/>
<keyword evidence="10" id="KW-1185">Reference proteome</keyword>
<protein>
    <recommendedName>
        <fullName evidence="6">Eukaryotic translation initiation factor 3 subunit A</fullName>
        <shortName evidence="6">eIF3a</shortName>
    </recommendedName>
    <alternativeName>
        <fullName evidence="6">Eukaryotic translation initiation factor 3 subunit 10</fullName>
    </alternativeName>
</protein>
<dbReference type="GO" id="GO:0033290">
    <property type="term" value="C:eukaryotic 48S preinitiation complex"/>
    <property type="evidence" value="ECO:0007669"/>
    <property type="project" value="UniProtKB-UniRule"/>
</dbReference>
<dbReference type="FunFam" id="4.10.860.10:FF:000001">
    <property type="entry name" value="Eukaryotic translation initiation factor 3 subunit A"/>
    <property type="match status" value="1"/>
</dbReference>
<comment type="caution">
    <text evidence="9">The sequence shown here is derived from an EMBL/GenBank/DDBJ whole genome shotgun (WGS) entry which is preliminary data.</text>
</comment>
<comment type="subcellular location">
    <subcellularLocation>
        <location evidence="1 6">Cytoplasm</location>
    </subcellularLocation>
</comment>
<feature type="compositionally biased region" description="Gly residues" evidence="7">
    <location>
        <begin position="1030"/>
        <end position="1039"/>
    </location>
</feature>
<dbReference type="GO" id="GO:0071540">
    <property type="term" value="C:eukaryotic translation initiation factor 3 complex, eIF3e"/>
    <property type="evidence" value="ECO:0007669"/>
    <property type="project" value="TreeGrafter"/>
</dbReference>
<feature type="compositionally biased region" description="Gly residues" evidence="7">
    <location>
        <begin position="1003"/>
        <end position="1013"/>
    </location>
</feature>
<dbReference type="GO" id="GO:0043614">
    <property type="term" value="C:multi-eIF complex"/>
    <property type="evidence" value="ECO:0007669"/>
    <property type="project" value="TreeGrafter"/>
</dbReference>
<keyword evidence="2 6" id="KW-0963">Cytoplasm</keyword>
<dbReference type="GO" id="GO:0071541">
    <property type="term" value="C:eukaryotic translation initiation factor 3 complex, eIF3m"/>
    <property type="evidence" value="ECO:0007669"/>
    <property type="project" value="TreeGrafter"/>
</dbReference>
<evidence type="ECO:0000256" key="6">
    <source>
        <dbReference type="HAMAP-Rule" id="MF_03000"/>
    </source>
</evidence>
<dbReference type="OrthoDB" id="18884at2759"/>
<dbReference type="Gene3D" id="1.25.40.860">
    <property type="match status" value="2"/>
</dbReference>
<name>A0A1W0W8L0_HYPEX</name>
<keyword evidence="3 6" id="KW-0396">Initiation factor</keyword>
<evidence type="ECO:0000256" key="1">
    <source>
        <dbReference type="ARBA" id="ARBA00004496"/>
    </source>
</evidence>
<feature type="region of interest" description="Disordered" evidence="7">
    <location>
        <begin position="809"/>
        <end position="1061"/>
    </location>
</feature>
<dbReference type="GO" id="GO:0002188">
    <property type="term" value="P:translation reinitiation"/>
    <property type="evidence" value="ECO:0007669"/>
    <property type="project" value="TreeGrafter"/>
</dbReference>
<dbReference type="InterPro" id="IPR027512">
    <property type="entry name" value="EIF3A"/>
</dbReference>
<dbReference type="EMBL" id="MTYJ01000169">
    <property type="protein sequence ID" value="OQV11523.1"/>
    <property type="molecule type" value="Genomic_DNA"/>
</dbReference>
<organism evidence="9 10">
    <name type="scientific">Hypsibius exemplaris</name>
    <name type="common">Freshwater tardigrade</name>
    <dbReference type="NCBI Taxonomy" id="2072580"/>
    <lineage>
        <taxon>Eukaryota</taxon>
        <taxon>Metazoa</taxon>
        <taxon>Ecdysozoa</taxon>
        <taxon>Tardigrada</taxon>
        <taxon>Eutardigrada</taxon>
        <taxon>Parachela</taxon>
        <taxon>Hypsibioidea</taxon>
        <taxon>Hypsibiidae</taxon>
        <taxon>Hypsibius</taxon>
    </lineage>
</organism>
<dbReference type="PANTHER" id="PTHR14005">
    <property type="entry name" value="EUKARYOTIC TRANSLATION INITIATION FACTOR 3, THETA SUBUNIT"/>
    <property type="match status" value="1"/>
</dbReference>
<evidence type="ECO:0000256" key="5">
    <source>
        <dbReference type="ARBA" id="ARBA00022917"/>
    </source>
</evidence>
<dbReference type="HAMAP" id="MF_03000">
    <property type="entry name" value="eIF3a"/>
    <property type="match status" value="1"/>
</dbReference>
<reference evidence="10" key="1">
    <citation type="submission" date="2017-01" db="EMBL/GenBank/DDBJ databases">
        <title>Comparative genomics of anhydrobiosis in the tardigrade Hypsibius dujardini.</title>
        <authorList>
            <person name="Yoshida Y."/>
            <person name="Koutsovoulos G."/>
            <person name="Laetsch D."/>
            <person name="Stevens L."/>
            <person name="Kumar S."/>
            <person name="Horikawa D."/>
            <person name="Ishino K."/>
            <person name="Komine S."/>
            <person name="Tomita M."/>
            <person name="Blaxter M."/>
            <person name="Arakawa K."/>
        </authorList>
    </citation>
    <scope>NUCLEOTIDE SEQUENCE [LARGE SCALE GENOMIC DNA]</scope>
    <source>
        <strain evidence="10">Z151</strain>
    </source>
</reference>
<accession>A0A1W0W8L0</accession>